<comment type="subcellular location">
    <subcellularLocation>
        <location evidence="1">Golgi apparatus membrane</location>
        <topology evidence="1">Single-pass type II membrane protein</topology>
    </subcellularLocation>
    <subcellularLocation>
        <location evidence="12">Golgi apparatus</location>
        <location evidence="12">Golgi stack membrane</location>
        <topology evidence="12">Single-pass type II membrane protein</topology>
    </subcellularLocation>
</comment>
<dbReference type="GO" id="GO:0008417">
    <property type="term" value="F:fucosyltransferase activity"/>
    <property type="evidence" value="ECO:0007669"/>
    <property type="project" value="InterPro"/>
</dbReference>
<name>A0A8S4QEL7_OWEFU</name>
<evidence type="ECO:0000256" key="4">
    <source>
        <dbReference type="ARBA" id="ARBA00022676"/>
    </source>
</evidence>
<evidence type="ECO:0000256" key="8">
    <source>
        <dbReference type="ARBA" id="ARBA00022989"/>
    </source>
</evidence>
<dbReference type="EC" id="2.4.1.-" evidence="12"/>
<dbReference type="AlphaFoldDB" id="A0A8S4QEL7"/>
<dbReference type="OrthoDB" id="427096at2759"/>
<evidence type="ECO:0000256" key="12">
    <source>
        <dbReference type="RuleBase" id="RU003832"/>
    </source>
</evidence>
<dbReference type="FunFam" id="3.40.50.11660:FF:000004">
    <property type="entry name" value="Glycoprotein 3-alpha-L-fucosyltransferase A"/>
    <property type="match status" value="1"/>
</dbReference>
<feature type="domain" description="Fucosyltransferase N-terminal" evidence="14">
    <location>
        <begin position="67"/>
        <end position="174"/>
    </location>
</feature>
<keyword evidence="7" id="KW-0735">Signal-anchor</keyword>
<evidence type="ECO:0000256" key="11">
    <source>
        <dbReference type="ARBA" id="ARBA00023180"/>
    </source>
</evidence>
<evidence type="ECO:0000256" key="3">
    <source>
        <dbReference type="ARBA" id="ARBA00008919"/>
    </source>
</evidence>
<evidence type="ECO:0000256" key="6">
    <source>
        <dbReference type="ARBA" id="ARBA00022692"/>
    </source>
</evidence>
<feature type="domain" description="Fucosyltransferase C-terminal" evidence="13">
    <location>
        <begin position="194"/>
        <end position="337"/>
    </location>
</feature>
<evidence type="ECO:0000256" key="5">
    <source>
        <dbReference type="ARBA" id="ARBA00022679"/>
    </source>
</evidence>
<evidence type="ECO:0000313" key="16">
    <source>
        <dbReference type="Proteomes" id="UP000749559"/>
    </source>
</evidence>
<protein>
    <recommendedName>
        <fullName evidence="12">Fucosyltransferase</fullName>
        <ecNumber evidence="12">2.4.1.-</ecNumber>
    </recommendedName>
</protein>
<evidence type="ECO:0000256" key="7">
    <source>
        <dbReference type="ARBA" id="ARBA00022968"/>
    </source>
</evidence>
<dbReference type="InterPro" id="IPR038577">
    <property type="entry name" value="GT10-like_C_sf"/>
</dbReference>
<dbReference type="Pfam" id="PF00852">
    <property type="entry name" value="Glyco_transf_10"/>
    <property type="match status" value="1"/>
</dbReference>
<accession>A0A8S4QEL7</accession>
<dbReference type="InterPro" id="IPR001503">
    <property type="entry name" value="Glyco_trans_10"/>
</dbReference>
<keyword evidence="9 12" id="KW-0333">Golgi apparatus</keyword>
<feature type="non-terminal residue" evidence="15">
    <location>
        <position position="339"/>
    </location>
</feature>
<gene>
    <name evidence="15" type="ORF">OFUS_LOCUS26296</name>
</gene>
<evidence type="ECO:0000256" key="9">
    <source>
        <dbReference type="ARBA" id="ARBA00023034"/>
    </source>
</evidence>
<keyword evidence="16" id="KW-1185">Reference proteome</keyword>
<evidence type="ECO:0000256" key="10">
    <source>
        <dbReference type="ARBA" id="ARBA00023136"/>
    </source>
</evidence>
<keyword evidence="5 12" id="KW-0808">Transferase</keyword>
<evidence type="ECO:0000313" key="15">
    <source>
        <dbReference type="EMBL" id="CAH1802640.1"/>
    </source>
</evidence>
<evidence type="ECO:0000259" key="14">
    <source>
        <dbReference type="Pfam" id="PF17039"/>
    </source>
</evidence>
<comment type="pathway">
    <text evidence="2">Protein modification; protein glycosylation.</text>
</comment>
<keyword evidence="8" id="KW-1133">Transmembrane helix</keyword>
<dbReference type="Proteomes" id="UP000749559">
    <property type="component" value="Unassembled WGS sequence"/>
</dbReference>
<dbReference type="PANTHER" id="PTHR48438:SF1">
    <property type="entry name" value="ALPHA-(1,3)-FUCOSYLTRANSFERASE C-RELATED"/>
    <property type="match status" value="1"/>
</dbReference>
<evidence type="ECO:0000256" key="1">
    <source>
        <dbReference type="ARBA" id="ARBA00004323"/>
    </source>
</evidence>
<reference evidence="15" key="1">
    <citation type="submission" date="2022-03" db="EMBL/GenBank/DDBJ databases">
        <authorList>
            <person name="Martin C."/>
        </authorList>
    </citation>
    <scope>NUCLEOTIDE SEQUENCE</scope>
</reference>
<dbReference type="InterPro" id="IPR055270">
    <property type="entry name" value="Glyco_tran_10_C"/>
</dbReference>
<keyword evidence="6 12" id="KW-0812">Transmembrane</keyword>
<dbReference type="Gene3D" id="3.40.50.11660">
    <property type="entry name" value="Glycosyl transferase family 10, C-terminal domain"/>
    <property type="match status" value="1"/>
</dbReference>
<sequence length="339" mass="39092">IKRNSINSNTVVNINTVFENPNTAAVNLNTAAVNLSTADVIAKKEVLDETDDILNKSLVTNTSDVIKILLWTRCFGHRCLPLGTDAFKDCDVPHCEVINNRSQIEQAQVVMFHTCTVNNLNDVGGPPKYRSPSQKWIFRCSEPPTNIRLRKYPGMSDAFNFTMTTRLDSDFHMYHGLYTINPNPPKVLPDYTRGKTKLVAWIVSHCHTRSRREVYVQKLQEFIPVDIYGRCGWLDCPRSKEAVEEYECFKNVGATYKFYLSFENSDCRDYVTEKVWRNAIMMDILPVVRGFYNNFKTILPPGSYIHTNDFPNPEALAKYLKYLDKNDTAYNEYFSWKLT</sequence>
<organism evidence="15 16">
    <name type="scientific">Owenia fusiformis</name>
    <name type="common">Polychaete worm</name>
    <dbReference type="NCBI Taxonomy" id="6347"/>
    <lineage>
        <taxon>Eukaryota</taxon>
        <taxon>Metazoa</taxon>
        <taxon>Spiralia</taxon>
        <taxon>Lophotrochozoa</taxon>
        <taxon>Annelida</taxon>
        <taxon>Polychaeta</taxon>
        <taxon>Sedentaria</taxon>
        <taxon>Canalipalpata</taxon>
        <taxon>Sabellida</taxon>
        <taxon>Oweniida</taxon>
        <taxon>Oweniidae</taxon>
        <taxon>Owenia</taxon>
    </lineage>
</organism>
<feature type="non-terminal residue" evidence="15">
    <location>
        <position position="1"/>
    </location>
</feature>
<dbReference type="SUPFAM" id="SSF53756">
    <property type="entry name" value="UDP-Glycosyltransferase/glycogen phosphorylase"/>
    <property type="match status" value="1"/>
</dbReference>
<evidence type="ECO:0000259" key="13">
    <source>
        <dbReference type="Pfam" id="PF00852"/>
    </source>
</evidence>
<comment type="caution">
    <text evidence="15">The sequence shown here is derived from an EMBL/GenBank/DDBJ whole genome shotgun (WGS) entry which is preliminary data.</text>
</comment>
<keyword evidence="11" id="KW-0325">Glycoprotein</keyword>
<dbReference type="EMBL" id="CAIIXF020000012">
    <property type="protein sequence ID" value="CAH1802640.1"/>
    <property type="molecule type" value="Genomic_DNA"/>
</dbReference>
<dbReference type="GO" id="GO:0000139">
    <property type="term" value="C:Golgi membrane"/>
    <property type="evidence" value="ECO:0007669"/>
    <property type="project" value="UniProtKB-SubCell"/>
</dbReference>
<evidence type="ECO:0000256" key="2">
    <source>
        <dbReference type="ARBA" id="ARBA00004922"/>
    </source>
</evidence>
<dbReference type="Pfam" id="PF17039">
    <property type="entry name" value="Glyco_tran_10_N"/>
    <property type="match status" value="1"/>
</dbReference>
<keyword evidence="10" id="KW-0472">Membrane</keyword>
<dbReference type="PANTHER" id="PTHR48438">
    <property type="entry name" value="ALPHA-(1,3)-FUCOSYLTRANSFERASE C-RELATED"/>
    <property type="match status" value="1"/>
</dbReference>
<dbReference type="InterPro" id="IPR031481">
    <property type="entry name" value="Glyco_tran_10_N"/>
</dbReference>
<comment type="similarity">
    <text evidence="3 12">Belongs to the glycosyltransferase 10 family.</text>
</comment>
<proteinExistence type="inferred from homology"/>
<keyword evidence="4 12" id="KW-0328">Glycosyltransferase</keyword>
<dbReference type="GO" id="GO:0032580">
    <property type="term" value="C:Golgi cisterna membrane"/>
    <property type="evidence" value="ECO:0007669"/>
    <property type="project" value="UniProtKB-SubCell"/>
</dbReference>